<evidence type="ECO:0000313" key="2">
    <source>
        <dbReference type="Proteomes" id="UP000649799"/>
    </source>
</evidence>
<dbReference type="NCBIfam" id="NF045942">
    <property type="entry name" value="PolPhglucPhase"/>
    <property type="match status" value="1"/>
</dbReference>
<dbReference type="EMBL" id="JAANYN010000005">
    <property type="protein sequence ID" value="NHE58005.1"/>
    <property type="molecule type" value="Genomic_DNA"/>
</dbReference>
<evidence type="ECO:0000313" key="1">
    <source>
        <dbReference type="EMBL" id="NHE58005.1"/>
    </source>
</evidence>
<dbReference type="CDD" id="cd24058">
    <property type="entry name" value="ASKHA_NBD_ROK_PPGK"/>
    <property type="match status" value="1"/>
</dbReference>
<keyword evidence="2" id="KW-1185">Reference proteome</keyword>
<protein>
    <submittedName>
        <fullName evidence="1">ROK family protein</fullName>
    </submittedName>
</protein>
<proteinExistence type="predicted"/>
<dbReference type="RefSeq" id="WP_166147978.1">
    <property type="nucleotide sequence ID" value="NZ_JAANYN010000005.1"/>
</dbReference>
<dbReference type="Pfam" id="PF00480">
    <property type="entry name" value="ROK"/>
    <property type="match status" value="1"/>
</dbReference>
<accession>A0ABX0H7Y4</accession>
<dbReference type="PANTHER" id="PTHR18964">
    <property type="entry name" value="ROK (REPRESSOR, ORF, KINASE) FAMILY"/>
    <property type="match status" value="1"/>
</dbReference>
<comment type="caution">
    <text evidence="1">The sequence shown here is derived from an EMBL/GenBank/DDBJ whole genome shotgun (WGS) entry which is preliminary data.</text>
</comment>
<dbReference type="InterPro" id="IPR000600">
    <property type="entry name" value="ROK"/>
</dbReference>
<sequence>MEILGLDIGGSGIKAAPVNIETGELLAERYRVPTPRPTKPESVAEAVLTLIEHFDWKGPVGCGFPTVVNNGQCMTKSNIHKSWVGVHVDQLLAEKTGLPVTVINDADAAGLAEMTFGAGKGKMGLVVTVTIGTGLGTGVFYNGQLIPNFELGRIYYKNGEIIEYFAADSARKNENLSYKTWGKRFNKFLKHTVRIISPDLFILGGGASKKLDKFENEITVDVPVIVAENKNEAGIIGAAVAAYLKIHKEQTVAGNRA</sequence>
<dbReference type="Proteomes" id="UP000649799">
    <property type="component" value="Unassembled WGS sequence"/>
</dbReference>
<gene>
    <name evidence="1" type="ORF">G9Q97_14415</name>
</gene>
<dbReference type="Gene3D" id="3.30.420.40">
    <property type="match status" value="2"/>
</dbReference>
<name>A0ABX0H7Y4_9BACT</name>
<dbReference type="SUPFAM" id="SSF53067">
    <property type="entry name" value="Actin-like ATPase domain"/>
    <property type="match status" value="1"/>
</dbReference>
<dbReference type="PANTHER" id="PTHR18964:SF146">
    <property type="entry name" value="POLYPHOSPHATE GLUCOKINASE"/>
    <property type="match status" value="1"/>
</dbReference>
<reference evidence="1 2" key="1">
    <citation type="submission" date="2020-03" db="EMBL/GenBank/DDBJ databases">
        <title>Cyclobacterium plantarum sp. nov., a marine bacterium isolated from a coastal-marine wetland.</title>
        <authorList>
            <person name="Sanchez-Porro C."/>
            <person name="Ventosa A."/>
            <person name="Amoozegar M."/>
        </authorList>
    </citation>
    <scope>NUCLEOTIDE SEQUENCE [LARGE SCALE GENOMIC DNA]</scope>
    <source>
        <strain evidence="1 2">GBPx2</strain>
    </source>
</reference>
<organism evidence="1 2">
    <name type="scientific">Cyclobacterium plantarum</name>
    <dbReference type="NCBI Taxonomy" id="2716263"/>
    <lineage>
        <taxon>Bacteria</taxon>
        <taxon>Pseudomonadati</taxon>
        <taxon>Bacteroidota</taxon>
        <taxon>Cytophagia</taxon>
        <taxon>Cytophagales</taxon>
        <taxon>Cyclobacteriaceae</taxon>
        <taxon>Cyclobacterium</taxon>
    </lineage>
</organism>
<dbReference type="InterPro" id="IPR043129">
    <property type="entry name" value="ATPase_NBD"/>
</dbReference>